<feature type="binding site" evidence="7">
    <location>
        <position position="107"/>
    </location>
    <ligand>
        <name>ATP</name>
        <dbReference type="ChEBI" id="CHEBI:30616"/>
    </ligand>
</feature>
<dbReference type="EC" id="2.7.4.3" evidence="7"/>
<dbReference type="STRING" id="284813.Q8SUE1"/>
<feature type="binding site" evidence="7">
    <location>
        <position position="12"/>
    </location>
    <ligand>
        <name>ATP</name>
        <dbReference type="ChEBI" id="CHEBI:30616"/>
    </ligand>
</feature>
<proteinExistence type="inferred from homology"/>
<comment type="catalytic activity">
    <reaction evidence="7">
        <text>ATP + H2O = ADP + phosphate + H(+)</text>
        <dbReference type="Rhea" id="RHEA:13065"/>
        <dbReference type="ChEBI" id="CHEBI:15377"/>
        <dbReference type="ChEBI" id="CHEBI:15378"/>
        <dbReference type="ChEBI" id="CHEBI:30616"/>
        <dbReference type="ChEBI" id="CHEBI:43474"/>
        <dbReference type="ChEBI" id="CHEBI:456216"/>
    </reaction>
</comment>
<dbReference type="EMBL" id="AL590449">
    <property type="protein sequence ID" value="CAD25815.1"/>
    <property type="molecule type" value="Genomic_DNA"/>
</dbReference>
<comment type="subunit">
    <text evidence="7">Interacts with small ribosomal subunit protein uS11. Not a structural component of 43S pre-ribosomes, but transiently interacts with them by binding to uS11.</text>
</comment>
<dbReference type="KEGG" id="ecu:ECU10_0960"/>
<dbReference type="GeneID" id="859860"/>
<gene>
    <name evidence="8" type="ordered locus">ECU10_0960</name>
</gene>
<dbReference type="Proteomes" id="UP000000819">
    <property type="component" value="Chromosome X"/>
</dbReference>
<evidence type="ECO:0000256" key="6">
    <source>
        <dbReference type="ARBA" id="ARBA00022840"/>
    </source>
</evidence>
<dbReference type="VEuPathDB" id="MicrosporidiaDB:ECU10_0960"/>
<dbReference type="InParanoid" id="Q8SUE1"/>
<dbReference type="RefSeq" id="NP_586211.1">
    <property type="nucleotide sequence ID" value="NM_001042044.1"/>
</dbReference>
<evidence type="ECO:0000256" key="2">
    <source>
        <dbReference type="ARBA" id="ARBA00022552"/>
    </source>
</evidence>
<evidence type="ECO:0000256" key="4">
    <source>
        <dbReference type="ARBA" id="ARBA00022741"/>
    </source>
</evidence>
<keyword evidence="7" id="KW-0539">Nucleus</keyword>
<comment type="subcellular location">
    <subcellularLocation>
        <location evidence="7">Cytoplasm</location>
    </subcellularLocation>
    <subcellularLocation>
        <location evidence="7">Nucleus</location>
    </subcellularLocation>
</comment>
<comment type="catalytic activity">
    <reaction evidence="7">
        <text>AMP + ATP = 2 ADP</text>
        <dbReference type="Rhea" id="RHEA:12973"/>
        <dbReference type="ChEBI" id="CHEBI:30616"/>
        <dbReference type="ChEBI" id="CHEBI:456215"/>
        <dbReference type="ChEBI" id="CHEBI:456216"/>
        <dbReference type="EC" id="2.7.4.3"/>
    </reaction>
</comment>
<dbReference type="AlphaFoldDB" id="Q8SUE1"/>
<feature type="binding site" evidence="7">
    <location>
        <position position="14"/>
    </location>
    <ligand>
        <name>ATP</name>
        <dbReference type="ChEBI" id="CHEBI:30616"/>
    </ligand>
</feature>
<accession>Q8SUE1</accession>
<keyword evidence="7" id="KW-0963">Cytoplasm</keyword>
<dbReference type="GO" id="GO:0006364">
    <property type="term" value="P:rRNA processing"/>
    <property type="evidence" value="ECO:0007669"/>
    <property type="project" value="UniProtKB-KW"/>
</dbReference>
<feature type="binding site" evidence="7">
    <location>
        <position position="15"/>
    </location>
    <ligand>
        <name>ATP</name>
        <dbReference type="ChEBI" id="CHEBI:30616"/>
    </ligand>
</feature>
<evidence type="ECO:0000313" key="9">
    <source>
        <dbReference type="Proteomes" id="UP000000819"/>
    </source>
</evidence>
<evidence type="ECO:0000256" key="7">
    <source>
        <dbReference type="HAMAP-Rule" id="MF_03173"/>
    </source>
</evidence>
<dbReference type="InterPro" id="IPR020618">
    <property type="entry name" value="Adenyl_kinase_AK6"/>
</dbReference>
<keyword evidence="9" id="KW-1185">Reference proteome</keyword>
<protein>
    <recommendedName>
        <fullName evidence="7">Adenylate kinase isoenzyme 6 homolog</fullName>
        <shortName evidence="7">AK6</shortName>
        <ecNumber evidence="7">2.7.4.3</ecNumber>
    </recommendedName>
    <alternativeName>
        <fullName evidence="7">Dual activity adenylate kinase/ATPase</fullName>
        <shortName evidence="7">AK/ATPase</shortName>
    </alternativeName>
</protein>
<keyword evidence="6 7" id="KW-0067">ATP-binding</keyword>
<dbReference type="HOGENOM" id="CLU_079096_1_0_1"/>
<sequence length="170" mass="19212">MKILVAGTPGVGKTTFSSRISEMFGIPHIEMSRYIEENNLYEEYSETYKSLLFDDRVVRKSLEMYVIGKDSYIVDTHSCGMVKGMSFDLIFLLTAPVEVLYKRLKKRGYDEDKIKENIECEIFGVVEEEVEEFFGAGYYPVGEEEGKLTPEEAIDVIGKKMNGTSATAAP</sequence>
<feature type="region of interest" description="LID" evidence="7">
    <location>
        <begin position="106"/>
        <end position="116"/>
    </location>
</feature>
<dbReference type="Gene3D" id="3.40.50.300">
    <property type="entry name" value="P-loop containing nucleotide triphosphate hydrolases"/>
    <property type="match status" value="1"/>
</dbReference>
<dbReference type="FunCoup" id="Q8SUE1">
    <property type="interactions" value="211"/>
</dbReference>
<dbReference type="OMA" id="QCEIFGT"/>
<comment type="caution">
    <text evidence="7">Lacks conserved residue(s) required for the propagation of feature annotation.</text>
</comment>
<evidence type="ECO:0000256" key="5">
    <source>
        <dbReference type="ARBA" id="ARBA00022777"/>
    </source>
</evidence>
<keyword evidence="2 7" id="KW-0698">rRNA processing</keyword>
<evidence type="ECO:0000313" key="8">
    <source>
        <dbReference type="EMBL" id="CAD25815.1"/>
    </source>
</evidence>
<comment type="function">
    <text evidence="7">Broad-specificity nucleoside monophosphate (NMP) kinase that catalyzes the reversible transfer of the terminal phosphate group between nucleoside triphosphates and monophosphates. Has also ATPase activity. Involved in the late cytoplasmic maturation steps of the 40S ribosomal particles, specifically 18S rRNA maturation. While NMP activity is not required for ribosome maturation, ATPase activity is. Associates transiently with small ribosomal subunit protein uS11. ATP hydrolysis breaks the interaction with uS11. May temporarily remove uS11 from the ribosome to enable a conformational change of the ribosomal RNA that is needed for the final maturation step of the small ribosomal subunit. Its NMP activity may have a role in nuclear energy homeostasis.</text>
</comment>
<reference evidence="8 9" key="1">
    <citation type="journal article" date="2001" name="Nature">
        <title>Genome sequence and gene compaction of the eukaryote parasite Encephalitozoon cuniculi.</title>
        <authorList>
            <person name="Katinka M.D."/>
            <person name="Duprat S."/>
            <person name="Cornillot E."/>
            <person name="Metenier G."/>
            <person name="Thomarat F."/>
            <person name="Prensier G."/>
            <person name="Barbe V."/>
            <person name="Peyretaillade E."/>
            <person name="Brottier P."/>
            <person name="Wincker P."/>
            <person name="Delbac F."/>
            <person name="El Alaoui H."/>
            <person name="Peyret P."/>
            <person name="Saurin W."/>
            <person name="Gouy M."/>
            <person name="Weissenbach J."/>
            <person name="Vivares C.P."/>
        </authorList>
    </citation>
    <scope>NUCLEOTIDE SEQUENCE [LARGE SCALE GENOMIC DNA]</scope>
    <source>
        <strain evidence="8 9">GB-M1</strain>
    </source>
</reference>
<dbReference type="Pfam" id="PF13238">
    <property type="entry name" value="AAA_18"/>
    <property type="match status" value="1"/>
</dbReference>
<dbReference type="PANTHER" id="PTHR12595">
    <property type="entry name" value="POS9-ACTIVATING FACTOR FAP7-RELATED"/>
    <property type="match status" value="1"/>
</dbReference>
<dbReference type="GO" id="GO:0005737">
    <property type="term" value="C:cytoplasm"/>
    <property type="evidence" value="ECO:0007669"/>
    <property type="project" value="UniProtKB-SubCell"/>
</dbReference>
<keyword evidence="5 7" id="KW-0418">Kinase</keyword>
<dbReference type="PANTHER" id="PTHR12595:SF0">
    <property type="entry name" value="ADENYLATE KINASE ISOENZYME 6"/>
    <property type="match status" value="1"/>
</dbReference>
<dbReference type="GO" id="GO:0004017">
    <property type="term" value="F:AMP kinase activity"/>
    <property type="evidence" value="ECO:0007669"/>
    <property type="project" value="UniProtKB-UniRule"/>
</dbReference>
<dbReference type="GO" id="GO:0005634">
    <property type="term" value="C:nucleus"/>
    <property type="evidence" value="ECO:0007669"/>
    <property type="project" value="UniProtKB-SubCell"/>
</dbReference>
<keyword evidence="3 7" id="KW-0808">Transferase</keyword>
<comment type="similarity">
    <text evidence="7">Belongs to the adenylate kinase family. AK6 subfamily.</text>
</comment>
<evidence type="ECO:0000256" key="1">
    <source>
        <dbReference type="ARBA" id="ARBA00022517"/>
    </source>
</evidence>
<feature type="binding site" evidence="7">
    <location>
        <position position="13"/>
    </location>
    <ligand>
        <name>ATP</name>
        <dbReference type="ChEBI" id="CHEBI:30616"/>
    </ligand>
</feature>
<dbReference type="GO" id="GO:0005524">
    <property type="term" value="F:ATP binding"/>
    <property type="evidence" value="ECO:0007669"/>
    <property type="project" value="UniProtKB-KW"/>
</dbReference>
<organism evidence="8 9">
    <name type="scientific">Encephalitozoon cuniculi (strain GB-M1)</name>
    <name type="common">Microsporidian parasite</name>
    <dbReference type="NCBI Taxonomy" id="284813"/>
    <lineage>
        <taxon>Eukaryota</taxon>
        <taxon>Fungi</taxon>
        <taxon>Fungi incertae sedis</taxon>
        <taxon>Microsporidia</taxon>
        <taxon>Unikaryonidae</taxon>
        <taxon>Encephalitozoon</taxon>
    </lineage>
</organism>
<name>Q8SUE1_ENCCU</name>
<keyword evidence="1 7" id="KW-0690">Ribosome biogenesis</keyword>
<reference evidence="8 9" key="2">
    <citation type="journal article" date="2009" name="BMC Genomics">
        <title>Identification of transcriptional signals in Encephalitozoon cuniculi widespread among Microsporidia phylum: support for accurate structural genome annotation.</title>
        <authorList>
            <person name="Peyretaillade E."/>
            <person name="Goncalves O."/>
            <person name="Terrat S."/>
            <person name="Dugat-Bony E."/>
            <person name="Wincker P."/>
            <person name="Cornman R.S."/>
            <person name="Evans J.D."/>
            <person name="Delbac F."/>
            <person name="Peyret P."/>
        </authorList>
    </citation>
    <scope>NUCLEOTIDE SEQUENCE [LARGE SCALE GENOMIC DNA]</scope>
    <source>
        <strain evidence="8 9">GB-M1</strain>
    </source>
</reference>
<dbReference type="InterPro" id="IPR027417">
    <property type="entry name" value="P-loop_NTPase"/>
</dbReference>
<feature type="binding site" evidence="7">
    <location>
        <position position="10"/>
    </location>
    <ligand>
        <name>ATP</name>
        <dbReference type="ChEBI" id="CHEBI:30616"/>
    </ligand>
</feature>
<dbReference type="SMR" id="Q8SUE1"/>
<dbReference type="SUPFAM" id="SSF52540">
    <property type="entry name" value="P-loop containing nucleoside triphosphate hydrolases"/>
    <property type="match status" value="1"/>
</dbReference>
<dbReference type="HAMAP" id="MF_00039">
    <property type="entry name" value="Adenylate_kinase_AK6"/>
    <property type="match status" value="1"/>
</dbReference>
<evidence type="ECO:0000256" key="3">
    <source>
        <dbReference type="ARBA" id="ARBA00022679"/>
    </source>
</evidence>
<dbReference type="GO" id="GO:0042274">
    <property type="term" value="P:ribosomal small subunit biogenesis"/>
    <property type="evidence" value="ECO:0007669"/>
    <property type="project" value="UniProtKB-UniRule"/>
</dbReference>
<dbReference type="GO" id="GO:0016887">
    <property type="term" value="F:ATP hydrolysis activity"/>
    <property type="evidence" value="ECO:0007669"/>
    <property type="project" value="UniProtKB-UniRule"/>
</dbReference>
<keyword evidence="4 7" id="KW-0547">Nucleotide-binding</keyword>
<feature type="region of interest" description="NMPbind" evidence="7">
    <location>
        <begin position="30"/>
        <end position="53"/>
    </location>
</feature>
<dbReference type="OrthoDB" id="10251185at2759"/>